<feature type="domain" description="YspA cpYpsA-related SLOG" evidence="1">
    <location>
        <begin position="8"/>
        <end position="76"/>
    </location>
</feature>
<evidence type="ECO:0000259" key="1">
    <source>
        <dbReference type="Pfam" id="PF10686"/>
    </source>
</evidence>
<accession>A0ABV9AHJ6</accession>
<dbReference type="EMBL" id="JBHSFH010000029">
    <property type="protein sequence ID" value="MFC4497893.1"/>
    <property type="molecule type" value="Genomic_DNA"/>
</dbReference>
<dbReference type="RefSeq" id="WP_386452928.1">
    <property type="nucleotide sequence ID" value="NZ_JBHSFH010000029.1"/>
</dbReference>
<name>A0ABV9AHJ6_9ACTN</name>
<comment type="caution">
    <text evidence="2">The sequence shown here is derived from an EMBL/GenBank/DDBJ whole genome shotgun (WGS) entry which is preliminary data.</text>
</comment>
<evidence type="ECO:0000313" key="2">
    <source>
        <dbReference type="EMBL" id="MFC4497893.1"/>
    </source>
</evidence>
<protein>
    <submittedName>
        <fullName evidence="2">DUF2493 domain-containing protein</fullName>
    </submittedName>
</protein>
<evidence type="ECO:0000313" key="3">
    <source>
        <dbReference type="Proteomes" id="UP001595997"/>
    </source>
</evidence>
<dbReference type="Proteomes" id="UP001595997">
    <property type="component" value="Unassembled WGS sequence"/>
</dbReference>
<reference evidence="3" key="1">
    <citation type="journal article" date="2019" name="Int. J. Syst. Evol. Microbiol.">
        <title>The Global Catalogue of Microorganisms (GCM) 10K type strain sequencing project: providing services to taxonomists for standard genome sequencing and annotation.</title>
        <authorList>
            <consortium name="The Broad Institute Genomics Platform"/>
            <consortium name="The Broad Institute Genome Sequencing Center for Infectious Disease"/>
            <person name="Wu L."/>
            <person name="Ma J."/>
        </authorList>
    </citation>
    <scope>NUCLEOTIDE SEQUENCE [LARGE SCALE GENOMIC DNA]</scope>
    <source>
        <strain evidence="3">CGMCC 4.7357</strain>
    </source>
</reference>
<sequence length="128" mass="13724">MSTIDVRRVLVTGSRTWVAQQVVSDALLGMWHDAVQDGAQGIVVVHGACPRGADKIAADWCAETGLDQEPHPADWNTKGKRAGFIRNTHMVNLGASICLAFIKDGSRGASHTAQLSEEAGIPTRRYTA</sequence>
<dbReference type="Pfam" id="PF10686">
    <property type="entry name" value="YAcAr"/>
    <property type="match status" value="1"/>
</dbReference>
<proteinExistence type="predicted"/>
<dbReference type="InterPro" id="IPR019627">
    <property type="entry name" value="YAcAr"/>
</dbReference>
<keyword evidence="3" id="KW-1185">Reference proteome</keyword>
<organism evidence="2 3">
    <name type="scientific">Streptomyces ovatisporus</name>
    <dbReference type="NCBI Taxonomy" id="1128682"/>
    <lineage>
        <taxon>Bacteria</taxon>
        <taxon>Bacillati</taxon>
        <taxon>Actinomycetota</taxon>
        <taxon>Actinomycetes</taxon>
        <taxon>Kitasatosporales</taxon>
        <taxon>Streptomycetaceae</taxon>
        <taxon>Streptomyces</taxon>
    </lineage>
</organism>
<gene>
    <name evidence="2" type="ORF">ACFPA8_27575</name>
</gene>